<reference evidence="5" key="1">
    <citation type="journal article" date="2021" name="Science">
        <title>Hunting the eagle killer: A cyanobacterial neurotoxin causes vacuolar myelinopathy.</title>
        <authorList>
            <person name="Breinlinger S."/>
            <person name="Phillips T.J."/>
            <person name="Haram B.N."/>
            <person name="Mares J."/>
            <person name="Martinez Yerena J.A."/>
            <person name="Hrouzek P."/>
            <person name="Sobotka R."/>
            <person name="Henderson W.M."/>
            <person name="Schmieder P."/>
            <person name="Williams S.M."/>
            <person name="Lauderdale J.D."/>
            <person name="Wilde H.D."/>
            <person name="Gerrin W."/>
            <person name="Kust A."/>
            <person name="Washington J.W."/>
            <person name="Wagner C."/>
            <person name="Geier B."/>
            <person name="Liebeke M."/>
            <person name="Enke H."/>
            <person name="Niedermeyer T.H.J."/>
            <person name="Wilde S.B."/>
        </authorList>
    </citation>
    <scope>NUCLEOTIDE SEQUENCE [LARGE SCALE GENOMIC DNA]</scope>
    <source>
        <strain evidence="5">Thurmond2011</strain>
    </source>
</reference>
<evidence type="ECO:0000256" key="1">
    <source>
        <dbReference type="ARBA" id="ARBA00008769"/>
    </source>
</evidence>
<name>A0AAP5I2H2_9CYAN</name>
<gene>
    <name evidence="4" type="ORF">G7B40_003040</name>
</gene>
<dbReference type="GO" id="GO:0016020">
    <property type="term" value="C:membrane"/>
    <property type="evidence" value="ECO:0007669"/>
    <property type="project" value="InterPro"/>
</dbReference>
<dbReference type="GO" id="GO:0015288">
    <property type="term" value="F:porin activity"/>
    <property type="evidence" value="ECO:0007669"/>
    <property type="project" value="InterPro"/>
</dbReference>
<dbReference type="PANTHER" id="PTHR43308">
    <property type="entry name" value="OUTER MEMBRANE PROTEIN ALPHA-RELATED"/>
    <property type="match status" value="1"/>
</dbReference>
<dbReference type="InterPro" id="IPR047684">
    <property type="entry name" value="Por_som-like"/>
</dbReference>
<keyword evidence="2" id="KW-0732">Signal</keyword>
<dbReference type="EMBL" id="JAALHA020000001">
    <property type="protein sequence ID" value="MDR9893561.1"/>
    <property type="molecule type" value="Genomic_DNA"/>
</dbReference>
<dbReference type="AlphaFoldDB" id="A0AAP5I2H2"/>
<dbReference type="GO" id="GO:0008643">
    <property type="term" value="P:carbohydrate transport"/>
    <property type="evidence" value="ECO:0007669"/>
    <property type="project" value="InterPro"/>
</dbReference>
<dbReference type="PANTHER" id="PTHR43308:SF1">
    <property type="entry name" value="OUTER MEMBRANE PROTEIN ALPHA"/>
    <property type="match status" value="1"/>
</dbReference>
<comment type="caution">
    <text evidence="4">The sequence shown here is derived from an EMBL/GenBank/DDBJ whole genome shotgun (WGS) entry which is preliminary data.</text>
</comment>
<sequence length="559" mass="60327">MSYCVNFYRWIAGSISIFSFIAHTGVTLAATPQSLTLSPEDINDIKALITTPTPASTETGPSIISDDVQNQANTIEDPVTSVSQLSDVSPNDWAFQALQSLIEHYGCITGEPIGVYRGNRALTRYEFAAGLNTCLDKVRELIATGTANLIQKEDLAKLQKLQEQFGSELVALRGRINTEEVQIAELESQQFSTTTKLSGQAIFAVGAGGFSGDRIVDPKGAEITTKQPNTTFFYRAAVDLNTSFTGTDLLKLRLDTVSGLGKDHPSGFLEPNFGSVLEYTIRGTPNNQLGVSRLYYSFNPTKNLRVTLGPSLVATDYIDLNNYASGIIDFSTYSLVNNFLLFPINAPSAGAVVDWNPGKGPFKLRALYVAADAANPNRSSASFVPGVFPASSLLYPRGGGSRGLFGDPYQGTVELEYSPSKTFAARLEYSGGKLFNGRFDVAGANVEFAISQKLALFGRYGYGSFSDTVFGDINPNYWMAGISTRDLFVPGAIAGVAVGQPFIEKAIGNATQTNIEGFYNYPVNDNIRLSPLIQVISNPANQSSNHTIITGTIRTIFSF</sequence>
<dbReference type="Gene3D" id="2.40.160.180">
    <property type="entry name" value="Carbohydrate-selective porin OprB"/>
    <property type="match status" value="1"/>
</dbReference>
<dbReference type="Pfam" id="PF04966">
    <property type="entry name" value="OprB"/>
    <property type="match status" value="1"/>
</dbReference>
<dbReference type="RefSeq" id="WP_208349889.1">
    <property type="nucleotide sequence ID" value="NZ_JAALHA020000001.1"/>
</dbReference>
<protein>
    <submittedName>
        <fullName evidence="4">Iron uptake porin</fullName>
    </submittedName>
</protein>
<dbReference type="InterPro" id="IPR001119">
    <property type="entry name" value="SLH_dom"/>
</dbReference>
<evidence type="ECO:0000259" key="3">
    <source>
        <dbReference type="PROSITE" id="PS51272"/>
    </source>
</evidence>
<evidence type="ECO:0000313" key="5">
    <source>
        <dbReference type="Proteomes" id="UP000667802"/>
    </source>
</evidence>
<feature type="signal peptide" evidence="2">
    <location>
        <begin position="1"/>
        <end position="29"/>
    </location>
</feature>
<keyword evidence="5" id="KW-1185">Reference proteome</keyword>
<dbReference type="NCBIfam" id="NF033921">
    <property type="entry name" value="por_somb"/>
    <property type="match status" value="1"/>
</dbReference>
<evidence type="ECO:0000313" key="4">
    <source>
        <dbReference type="EMBL" id="MDR9893561.1"/>
    </source>
</evidence>
<accession>A0AAP5I2H2</accession>
<proteinExistence type="inferred from homology"/>
<dbReference type="InterPro" id="IPR051465">
    <property type="entry name" value="Cell_Envelope_Struct_Comp"/>
</dbReference>
<organism evidence="4 5">
    <name type="scientific">Aetokthonos hydrillicola Thurmond2011</name>
    <dbReference type="NCBI Taxonomy" id="2712845"/>
    <lineage>
        <taxon>Bacteria</taxon>
        <taxon>Bacillati</taxon>
        <taxon>Cyanobacteriota</taxon>
        <taxon>Cyanophyceae</taxon>
        <taxon>Nostocales</taxon>
        <taxon>Hapalosiphonaceae</taxon>
        <taxon>Aetokthonos</taxon>
    </lineage>
</organism>
<dbReference type="Proteomes" id="UP000667802">
    <property type="component" value="Unassembled WGS sequence"/>
</dbReference>
<comment type="similarity">
    <text evidence="1 2">Belongs to the OprB family.</text>
</comment>
<evidence type="ECO:0000256" key="2">
    <source>
        <dbReference type="RuleBase" id="RU363072"/>
    </source>
</evidence>
<dbReference type="InterPro" id="IPR038673">
    <property type="entry name" value="OprB_sf"/>
</dbReference>
<dbReference type="PROSITE" id="PS51272">
    <property type="entry name" value="SLH"/>
    <property type="match status" value="1"/>
</dbReference>
<dbReference type="InterPro" id="IPR007049">
    <property type="entry name" value="Carb-sel_porin_OprB"/>
</dbReference>
<feature type="chain" id="PRO_5042672668" evidence="2">
    <location>
        <begin position="30"/>
        <end position="559"/>
    </location>
</feature>
<feature type="domain" description="SLH" evidence="3">
    <location>
        <begin position="81"/>
        <end position="145"/>
    </location>
</feature>